<dbReference type="Pfam" id="PF22580">
    <property type="entry name" value="KYNU_C"/>
    <property type="match status" value="1"/>
</dbReference>
<evidence type="ECO:0000313" key="7">
    <source>
        <dbReference type="EMBL" id="MDT0613206.1"/>
    </source>
</evidence>
<dbReference type="HAMAP" id="MF_01970">
    <property type="entry name" value="Kynureninase"/>
    <property type="match status" value="1"/>
</dbReference>
<feature type="binding site" evidence="4">
    <location>
        <position position="103"/>
    </location>
    <ligand>
        <name>pyridoxal 5'-phosphate</name>
        <dbReference type="ChEBI" id="CHEBI:597326"/>
    </ligand>
</feature>
<protein>
    <recommendedName>
        <fullName evidence="4 5">Kynureninase</fullName>
        <ecNumber evidence="4 5">3.7.1.3</ecNumber>
    </recommendedName>
    <alternativeName>
        <fullName evidence="4">L-kynurenine hydrolase</fullName>
    </alternativeName>
</protein>
<comment type="similarity">
    <text evidence="4 6">Belongs to the kynureninase family.</text>
</comment>
<keyword evidence="3 4" id="KW-0663">Pyridoxal phosphate</keyword>
<feature type="binding site" evidence="4">
    <location>
        <position position="256"/>
    </location>
    <ligand>
        <name>pyridoxal 5'-phosphate</name>
        <dbReference type="ChEBI" id="CHEBI:597326"/>
    </ligand>
</feature>
<dbReference type="PIRSF" id="PIRSF038800">
    <property type="entry name" value="KYNU"/>
    <property type="match status" value="1"/>
</dbReference>
<evidence type="ECO:0000256" key="6">
    <source>
        <dbReference type="PIRNR" id="PIRNR038800"/>
    </source>
</evidence>
<reference evidence="7" key="1">
    <citation type="submission" date="2024-05" db="EMBL/GenBank/DDBJ databases">
        <title>30 novel species of actinomycetes from the DSMZ collection.</title>
        <authorList>
            <person name="Nouioui I."/>
        </authorList>
    </citation>
    <scope>NUCLEOTIDE SEQUENCE</scope>
    <source>
        <strain evidence="7">DSM 40712</strain>
    </source>
</reference>
<feature type="binding site" evidence="4">
    <location>
        <position position="104"/>
    </location>
    <ligand>
        <name>pyridoxal 5'-phosphate</name>
        <dbReference type="ChEBI" id="CHEBI:597326"/>
    </ligand>
</feature>
<dbReference type="GO" id="GO:0030429">
    <property type="term" value="F:kynureninase activity"/>
    <property type="evidence" value="ECO:0007669"/>
    <property type="project" value="UniProtKB-EC"/>
</dbReference>
<dbReference type="Proteomes" id="UP001180724">
    <property type="component" value="Unassembled WGS sequence"/>
</dbReference>
<feature type="binding site" evidence="4">
    <location>
        <position position="204"/>
    </location>
    <ligand>
        <name>pyridoxal 5'-phosphate</name>
        <dbReference type="ChEBI" id="CHEBI:597326"/>
    </ligand>
</feature>
<dbReference type="NCBIfam" id="TIGR01814">
    <property type="entry name" value="kynureninase"/>
    <property type="match status" value="1"/>
</dbReference>
<dbReference type="InterPro" id="IPR015424">
    <property type="entry name" value="PyrdxlP-dep_Trfase"/>
</dbReference>
<feature type="binding site" evidence="4">
    <location>
        <position position="201"/>
    </location>
    <ligand>
        <name>pyridoxal 5'-phosphate</name>
        <dbReference type="ChEBI" id="CHEBI:597326"/>
    </ligand>
</feature>
<evidence type="ECO:0000313" key="8">
    <source>
        <dbReference type="Proteomes" id="UP001180724"/>
    </source>
</evidence>
<proteinExistence type="inferred from homology"/>
<gene>
    <name evidence="4 7" type="primary">kynU</name>
    <name evidence="7" type="ORF">RM812_23705</name>
</gene>
<evidence type="ECO:0000256" key="3">
    <source>
        <dbReference type="ARBA" id="ARBA00022898"/>
    </source>
</evidence>
<sequence length="405" mass="43124">MSEPKSAADLPGEAEKLDAADELAALRERFVLDDVVYLDGNSLGALPAGVPARVEDVVRRQWGELRIRSWEESGWWTAPERIGDRIAPLVGAAPGQVVVGDSTSVNVFKAVVAAVRMAGQGRDEILVDATTFPTDGYIAESAARMTGCALRPVAPDEVPTALGERTAAVLLNHVDYRTGRLHDLPALTAAVHAAGAYVVWDLCHSAGALPVGLDEHGVDLAVGCTYKYLNGGPGSPAYLYVRRDLQGRFDSPLPGWNSHAEPFGMRPGYAPAPGAVRGRVGTPDILSMLALEAALEVWDEDAVSVAAVRAKSLALTDFFLRCVGEYVPDGRVESMTPAAHAERGSQVALRCDDAGDVMKRLIEGGVVGDFRAPDVLRFGFTPLYVGFADVERAARTLARTLGRRG</sequence>
<dbReference type="Gene3D" id="3.90.1150.10">
    <property type="entry name" value="Aspartate Aminotransferase, domain 1"/>
    <property type="match status" value="1"/>
</dbReference>
<comment type="catalytic activity">
    <reaction evidence="4 6">
        <text>L-kynurenine + H2O = anthranilate + L-alanine + H(+)</text>
        <dbReference type="Rhea" id="RHEA:16813"/>
        <dbReference type="ChEBI" id="CHEBI:15377"/>
        <dbReference type="ChEBI" id="CHEBI:15378"/>
        <dbReference type="ChEBI" id="CHEBI:16567"/>
        <dbReference type="ChEBI" id="CHEBI:57959"/>
        <dbReference type="ChEBI" id="CHEBI:57972"/>
        <dbReference type="EC" id="3.7.1.3"/>
    </reaction>
</comment>
<comment type="pathway">
    <text evidence="4 6">Cofactor biosynthesis; NAD(+) biosynthesis; quinolinate from L-kynurenine: step 2/3.</text>
</comment>
<comment type="pathway">
    <text evidence="4 6">Amino-acid degradation; L-kynurenine degradation; L-alanine and anthranilate from L-kynurenine: step 1/1.</text>
</comment>
<dbReference type="EMBL" id="JAVRFH010000026">
    <property type="protein sequence ID" value="MDT0613206.1"/>
    <property type="molecule type" value="Genomic_DNA"/>
</dbReference>
<evidence type="ECO:0000256" key="2">
    <source>
        <dbReference type="ARBA" id="ARBA00022801"/>
    </source>
</evidence>
<feature type="binding site" evidence="4">
    <location>
        <position position="282"/>
    </location>
    <ligand>
        <name>pyridoxal 5'-phosphate</name>
        <dbReference type="ChEBI" id="CHEBI:597326"/>
    </ligand>
</feature>
<comment type="catalytic activity">
    <reaction evidence="6">
        <text>3-hydroxy-L-kynurenine + H2O = 3-hydroxyanthranilate + L-alanine + H(+)</text>
        <dbReference type="Rhea" id="RHEA:25143"/>
        <dbReference type="ChEBI" id="CHEBI:15377"/>
        <dbReference type="ChEBI" id="CHEBI:15378"/>
        <dbReference type="ChEBI" id="CHEBI:36559"/>
        <dbReference type="ChEBI" id="CHEBI:57972"/>
        <dbReference type="ChEBI" id="CHEBI:58125"/>
        <dbReference type="EC" id="3.7.1.3"/>
    </reaction>
</comment>
<organism evidence="7 8">
    <name type="scientific">Streptomyces lancefieldiae</name>
    <dbReference type="NCBI Taxonomy" id="3075520"/>
    <lineage>
        <taxon>Bacteria</taxon>
        <taxon>Bacillati</taxon>
        <taxon>Actinomycetota</taxon>
        <taxon>Actinomycetes</taxon>
        <taxon>Kitasatosporales</taxon>
        <taxon>Streptomycetaceae</taxon>
        <taxon>Streptomyces</taxon>
    </lineage>
</organism>
<dbReference type="InterPro" id="IPR015422">
    <property type="entry name" value="PyrdxlP-dep_Trfase_small"/>
</dbReference>
<feature type="modified residue" description="N6-(pyridoxal phosphate)lysine" evidence="4">
    <location>
        <position position="227"/>
    </location>
</feature>
<feature type="binding site" evidence="4">
    <location>
        <position position="226"/>
    </location>
    <ligand>
        <name>pyridoxal 5'-phosphate</name>
        <dbReference type="ChEBI" id="CHEBI:597326"/>
    </ligand>
</feature>
<dbReference type="SUPFAM" id="SSF53383">
    <property type="entry name" value="PLP-dependent transferases"/>
    <property type="match status" value="1"/>
</dbReference>
<comment type="subunit">
    <text evidence="4 6">Homodimer.</text>
</comment>
<keyword evidence="8" id="KW-1185">Reference proteome</keyword>
<keyword evidence="2 4" id="KW-0378">Hydrolase</keyword>
<keyword evidence="1 4" id="KW-0662">Pyridine nucleotide biosynthesis</keyword>
<comment type="caution">
    <text evidence="4">Lacks conserved residue(s) required for the propagation of feature annotation.</text>
</comment>
<dbReference type="InterPro" id="IPR015421">
    <property type="entry name" value="PyrdxlP-dep_Trfase_major"/>
</dbReference>
<comment type="caution">
    <text evidence="7">The sequence shown here is derived from an EMBL/GenBank/DDBJ whole genome shotgun (WGS) entry which is preliminary data.</text>
</comment>
<evidence type="ECO:0000256" key="5">
    <source>
        <dbReference type="NCBIfam" id="TIGR01814"/>
    </source>
</evidence>
<dbReference type="EC" id="3.7.1.3" evidence="4 5"/>
<feature type="binding site" evidence="4">
    <location>
        <begin position="132"/>
        <end position="135"/>
    </location>
    <ligand>
        <name>pyridoxal 5'-phosphate</name>
        <dbReference type="ChEBI" id="CHEBI:597326"/>
    </ligand>
</feature>
<dbReference type="PANTHER" id="PTHR14084">
    <property type="entry name" value="KYNURENINASE"/>
    <property type="match status" value="1"/>
</dbReference>
<dbReference type="Gene3D" id="3.40.640.10">
    <property type="entry name" value="Type I PLP-dependent aspartate aminotransferase-like (Major domain)"/>
    <property type="match status" value="1"/>
</dbReference>
<evidence type="ECO:0000256" key="4">
    <source>
        <dbReference type="HAMAP-Rule" id="MF_01970"/>
    </source>
</evidence>
<accession>A0ABU3ASP1</accession>
<dbReference type="RefSeq" id="WP_311575272.1">
    <property type="nucleotide sequence ID" value="NZ_JAVRFH010000026.1"/>
</dbReference>
<dbReference type="InterPro" id="IPR010111">
    <property type="entry name" value="Kynureninase"/>
</dbReference>
<evidence type="ECO:0000256" key="1">
    <source>
        <dbReference type="ARBA" id="ARBA00022642"/>
    </source>
</evidence>
<name>A0ABU3ASP1_9ACTN</name>
<comment type="function">
    <text evidence="4 6">Catalyzes the cleavage of L-kynurenine (L-Kyn) and L-3-hydroxykynurenine (L-3OHKyn) into anthranilic acid (AA) and 3-hydroxyanthranilic acid (3-OHAA), respectively.</text>
</comment>
<dbReference type="PANTHER" id="PTHR14084:SF0">
    <property type="entry name" value="KYNURENINASE"/>
    <property type="match status" value="1"/>
</dbReference>
<comment type="cofactor">
    <cofactor evidence="4 6">
        <name>pyridoxal 5'-phosphate</name>
        <dbReference type="ChEBI" id="CHEBI:597326"/>
    </cofactor>
</comment>